<organism evidence="2 3">
    <name type="scientific">Planomonospora sphaerica</name>
    <dbReference type="NCBI Taxonomy" id="161355"/>
    <lineage>
        <taxon>Bacteria</taxon>
        <taxon>Bacillati</taxon>
        <taxon>Actinomycetota</taxon>
        <taxon>Actinomycetes</taxon>
        <taxon>Streptosporangiales</taxon>
        <taxon>Streptosporangiaceae</taxon>
        <taxon>Planomonospora</taxon>
    </lineage>
</organism>
<sequence length="318" mass="35244">MTTPIPPDTPTWNLAPGEPIERKKLHEDFGGRTQGGIGPSSRTPNVFVFTDPIAGEKHGYFDGWMPDGLFHYSGEGQYGDQRMISGNASILNHKQEGRALRVFQGARGTVTYLGEFEVYDKDPWYEADAPETGGGPPRKVIVFRLKPLDTSPQPPQTKLARLLAAASRTDAEERVQELPLEQQLTERSFVNPAQEPYEAERKEASLVQALADYLRGKGHTISRHQILPKGETRPLFTDLYDEKLDLLVEAKGSVTRENVRMAIGQLADYGRFLPSATRAILLPTKPRADLLALAHSQNIVTIWPAKNGYDTSGSDLPL</sequence>
<keyword evidence="2" id="KW-0540">Nuclease</keyword>
<dbReference type="Pfam" id="PF26348">
    <property type="entry name" value="SRA_ScoMcrA"/>
    <property type="match status" value="1"/>
</dbReference>
<name>A0A171D983_9ACTN</name>
<protein>
    <submittedName>
        <fullName evidence="2">HNH endonuclease</fullName>
    </submittedName>
</protein>
<keyword evidence="3" id="KW-1185">Reference proteome</keyword>
<evidence type="ECO:0000313" key="2">
    <source>
        <dbReference type="EMBL" id="GAT67833.1"/>
    </source>
</evidence>
<reference evidence="3" key="2">
    <citation type="submission" date="2016-04" db="EMBL/GenBank/DDBJ databases">
        <title>Planomonospora sphaerica JCM9374 whole genome shotgun sequence.</title>
        <authorList>
            <person name="Suzuki T."/>
            <person name="Dohra H."/>
            <person name="Kodani S."/>
        </authorList>
    </citation>
    <scope>NUCLEOTIDE SEQUENCE [LARGE SCALE GENOMIC DNA]</scope>
    <source>
        <strain evidence="3">JCM 9374</strain>
    </source>
</reference>
<dbReference type="AlphaFoldDB" id="A0A171D983"/>
<evidence type="ECO:0000259" key="1">
    <source>
        <dbReference type="Pfam" id="PF26348"/>
    </source>
</evidence>
<evidence type="ECO:0000313" key="3">
    <source>
        <dbReference type="Proteomes" id="UP000077701"/>
    </source>
</evidence>
<dbReference type="InterPro" id="IPR058712">
    <property type="entry name" value="SRA_ScoMcrA"/>
</dbReference>
<dbReference type="STRING" id="161355.PS9374_03493"/>
<proteinExistence type="predicted"/>
<dbReference type="Proteomes" id="UP000077701">
    <property type="component" value="Unassembled WGS sequence"/>
</dbReference>
<feature type="domain" description="ScoMcrA-like SRA" evidence="1">
    <location>
        <begin position="17"/>
        <end position="163"/>
    </location>
</feature>
<keyword evidence="2" id="KW-0255">Endonuclease</keyword>
<reference evidence="2 3" key="1">
    <citation type="journal article" date="2016" name="Genome Announc.">
        <title>Draft Genome Sequence of Planomonospora sphaerica JCM9374, a Rare Actinomycete.</title>
        <authorList>
            <person name="Dohra H."/>
            <person name="Suzuki T."/>
            <person name="Inoue Y."/>
            <person name="Kodani S."/>
        </authorList>
    </citation>
    <scope>NUCLEOTIDE SEQUENCE [LARGE SCALE GENOMIC DNA]</scope>
    <source>
        <strain evidence="2 3">JCM 9374</strain>
    </source>
</reference>
<gene>
    <name evidence="2" type="ORF">PS9374_03493</name>
</gene>
<dbReference type="GO" id="GO:0004519">
    <property type="term" value="F:endonuclease activity"/>
    <property type="evidence" value="ECO:0007669"/>
    <property type="project" value="UniProtKB-KW"/>
</dbReference>
<dbReference type="OrthoDB" id="4939521at2"/>
<dbReference type="EMBL" id="BDCX01000008">
    <property type="protein sequence ID" value="GAT67833.1"/>
    <property type="molecule type" value="Genomic_DNA"/>
</dbReference>
<dbReference type="RefSeq" id="WP_068897889.1">
    <property type="nucleotide sequence ID" value="NZ_BDCX01000008.1"/>
</dbReference>
<comment type="caution">
    <text evidence="2">The sequence shown here is derived from an EMBL/GenBank/DDBJ whole genome shotgun (WGS) entry which is preliminary data.</text>
</comment>
<keyword evidence="2" id="KW-0378">Hydrolase</keyword>
<accession>A0A171D983</accession>